<dbReference type="AlphaFoldDB" id="A0A4Y2R012"/>
<evidence type="ECO:0000313" key="2">
    <source>
        <dbReference type="Proteomes" id="UP000499080"/>
    </source>
</evidence>
<reference evidence="1 2" key="1">
    <citation type="journal article" date="2019" name="Sci. Rep.">
        <title>Orb-weaving spider Araneus ventricosus genome elucidates the spidroin gene catalogue.</title>
        <authorList>
            <person name="Kono N."/>
            <person name="Nakamura H."/>
            <person name="Ohtoshi R."/>
            <person name="Moran D.A.P."/>
            <person name="Shinohara A."/>
            <person name="Yoshida Y."/>
            <person name="Fujiwara M."/>
            <person name="Mori M."/>
            <person name="Tomita M."/>
            <person name="Arakawa K."/>
        </authorList>
    </citation>
    <scope>NUCLEOTIDE SEQUENCE [LARGE SCALE GENOMIC DNA]</scope>
</reference>
<dbReference type="Proteomes" id="UP000499080">
    <property type="component" value="Unassembled WGS sequence"/>
</dbReference>
<name>A0A4Y2R012_ARAVE</name>
<gene>
    <name evidence="1" type="ORF">AVEN_154468_1</name>
</gene>
<comment type="caution">
    <text evidence="1">The sequence shown here is derived from an EMBL/GenBank/DDBJ whole genome shotgun (WGS) entry which is preliminary data.</text>
</comment>
<protein>
    <submittedName>
        <fullName evidence="1">Uncharacterized protein</fullName>
    </submittedName>
</protein>
<proteinExistence type="predicted"/>
<organism evidence="1 2">
    <name type="scientific">Araneus ventricosus</name>
    <name type="common">Orbweaver spider</name>
    <name type="synonym">Epeira ventricosa</name>
    <dbReference type="NCBI Taxonomy" id="182803"/>
    <lineage>
        <taxon>Eukaryota</taxon>
        <taxon>Metazoa</taxon>
        <taxon>Ecdysozoa</taxon>
        <taxon>Arthropoda</taxon>
        <taxon>Chelicerata</taxon>
        <taxon>Arachnida</taxon>
        <taxon>Araneae</taxon>
        <taxon>Araneomorphae</taxon>
        <taxon>Entelegynae</taxon>
        <taxon>Araneoidea</taxon>
        <taxon>Araneidae</taxon>
        <taxon>Araneus</taxon>
    </lineage>
</organism>
<accession>A0A4Y2R012</accession>
<dbReference type="EMBL" id="BGPR01015383">
    <property type="protein sequence ID" value="GBN69007.1"/>
    <property type="molecule type" value="Genomic_DNA"/>
</dbReference>
<evidence type="ECO:0000313" key="1">
    <source>
        <dbReference type="EMBL" id="GBN69007.1"/>
    </source>
</evidence>
<keyword evidence="2" id="KW-1185">Reference proteome</keyword>
<sequence>MSNLREQEMCIIGKVLDDHRSQTKLFTEEGDVHTLNSHTKAKLSSCLETENFHALTENDFGMLEVIYFRGTRDVSGLPSTAR</sequence>